<protein>
    <recommendedName>
        <fullName evidence="3">HNH endonuclease</fullName>
    </recommendedName>
</protein>
<organism evidence="1 2">
    <name type="scientific">Aphanizomenon flos-aquae WA102</name>
    <dbReference type="NCBI Taxonomy" id="1710896"/>
    <lineage>
        <taxon>Bacteria</taxon>
        <taxon>Bacillati</taxon>
        <taxon>Cyanobacteriota</taxon>
        <taxon>Cyanophyceae</taxon>
        <taxon>Nostocales</taxon>
        <taxon>Aphanizomenonaceae</taxon>
        <taxon>Aphanizomenon</taxon>
    </lineage>
</organism>
<accession>A0A1B7WNR9</accession>
<proteinExistence type="predicted"/>
<evidence type="ECO:0000313" key="1">
    <source>
        <dbReference type="EMBL" id="OBQ38763.1"/>
    </source>
</evidence>
<sequence length="93" mass="10774">MKKHPDAHTARAVASVARRAKRVPKWLSADDKWMLRQAYALAKQRTEMFGFTWEVDHIIPLRGEHVSGLHVPTNVQVIPKALNRLKRNVYHPE</sequence>
<dbReference type="AlphaFoldDB" id="A0A1B7WNR9"/>
<reference evidence="1 2" key="1">
    <citation type="submission" date="2015-09" db="EMBL/GenBank/DDBJ databases">
        <title>Aphanizomenon flos-aquae WA102.</title>
        <authorList>
            <person name="Driscoll C."/>
        </authorList>
    </citation>
    <scope>NUCLEOTIDE SEQUENCE [LARGE SCALE GENOMIC DNA]</scope>
    <source>
        <strain evidence="1">WA102</strain>
    </source>
</reference>
<gene>
    <name evidence="1" type="ORF">AN484_23935</name>
</gene>
<dbReference type="EMBL" id="LJOW01000216">
    <property type="protein sequence ID" value="OBQ38763.1"/>
    <property type="molecule type" value="Genomic_DNA"/>
</dbReference>
<dbReference type="Proteomes" id="UP000092093">
    <property type="component" value="Unassembled WGS sequence"/>
</dbReference>
<evidence type="ECO:0000313" key="2">
    <source>
        <dbReference type="Proteomes" id="UP000092093"/>
    </source>
</evidence>
<name>A0A1B7WNR9_APHFL</name>
<comment type="caution">
    <text evidence="1">The sequence shown here is derived from an EMBL/GenBank/DDBJ whole genome shotgun (WGS) entry which is preliminary data.</text>
</comment>
<evidence type="ECO:0008006" key="3">
    <source>
        <dbReference type="Google" id="ProtNLM"/>
    </source>
</evidence>